<dbReference type="PRINTS" id="PR00723">
    <property type="entry name" value="SUBTILISIN"/>
</dbReference>
<dbReference type="EMBL" id="JADOGI010000311">
    <property type="protein sequence ID" value="MBF8193706.1"/>
    <property type="molecule type" value="Genomic_DNA"/>
</dbReference>
<reference evidence="7" key="1">
    <citation type="submission" date="2020-11" db="EMBL/GenBank/DDBJ databases">
        <title>Whole-genome analyses of Nonomuraea sp. K274.</title>
        <authorList>
            <person name="Veyisoglu A."/>
        </authorList>
    </citation>
    <scope>NUCLEOTIDE SEQUENCE</scope>
    <source>
        <strain evidence="7">K274</strain>
    </source>
</reference>
<name>A0A931AJE8_9ACTN</name>
<sequence>MSDDKLSEAFQAVAANASDDEIITALVRTRLTGPDRKTLDWVRGLLSGEHLATRRSDILRRITERYGRGGAFRGNLKSAIAEAQDRVAAAAPEARRLWLADSVAVSGTRAELIDLAGHEQVARVYANPVYRVPEVLQTPLEDSPETVDGSTWGVARIGAPEVWGGLGRGGGVLVGHLDTGVDDTHPALAGKVTAFQEFDALGSPVVSAPHDSDAHGTHTAGTIAGRTVRGMNIGVAPDARLASALVLPGGSGSFAQIVAGLQWVIDQGAHVVSMSLSAPGHSAIWNLPMFNTVMSGVVVVASIGDNGQGISGGPGNDLM</sequence>
<dbReference type="PANTHER" id="PTHR43806:SF11">
    <property type="entry name" value="CEREVISIN-RELATED"/>
    <property type="match status" value="1"/>
</dbReference>
<keyword evidence="4" id="KW-0720">Serine protease</keyword>
<dbReference type="InterPro" id="IPR050131">
    <property type="entry name" value="Peptidase_S8_subtilisin-like"/>
</dbReference>
<dbReference type="InterPro" id="IPR000209">
    <property type="entry name" value="Peptidase_S8/S53_dom"/>
</dbReference>
<dbReference type="Gene3D" id="3.40.50.200">
    <property type="entry name" value="Peptidase S8/S53 domain"/>
    <property type="match status" value="1"/>
</dbReference>
<accession>A0A931AJE8</accession>
<dbReference type="Pfam" id="PF00082">
    <property type="entry name" value="Peptidase_S8"/>
    <property type="match status" value="1"/>
</dbReference>
<dbReference type="InterPro" id="IPR015500">
    <property type="entry name" value="Peptidase_S8_subtilisin-rel"/>
</dbReference>
<dbReference type="RefSeq" id="WP_195902560.1">
    <property type="nucleotide sequence ID" value="NZ_JADOGI010000311.1"/>
</dbReference>
<dbReference type="Proteomes" id="UP000605361">
    <property type="component" value="Unassembled WGS sequence"/>
</dbReference>
<feature type="domain" description="Peptidase S8/S53" evidence="6">
    <location>
        <begin position="169"/>
        <end position="307"/>
    </location>
</feature>
<organism evidence="7 8">
    <name type="scientific">Nonomuraea cypriaca</name>
    <dbReference type="NCBI Taxonomy" id="1187855"/>
    <lineage>
        <taxon>Bacteria</taxon>
        <taxon>Bacillati</taxon>
        <taxon>Actinomycetota</taxon>
        <taxon>Actinomycetes</taxon>
        <taxon>Streptosporangiales</taxon>
        <taxon>Streptosporangiaceae</taxon>
        <taxon>Nonomuraea</taxon>
    </lineage>
</organism>
<comment type="caution">
    <text evidence="7">The sequence shown here is derived from an EMBL/GenBank/DDBJ whole genome shotgun (WGS) entry which is preliminary data.</text>
</comment>
<keyword evidence="8" id="KW-1185">Reference proteome</keyword>
<evidence type="ECO:0000256" key="2">
    <source>
        <dbReference type="ARBA" id="ARBA00022670"/>
    </source>
</evidence>
<protein>
    <submittedName>
        <fullName evidence="7">S8 family serine peptidase</fullName>
    </submittedName>
</protein>
<evidence type="ECO:0000313" key="8">
    <source>
        <dbReference type="Proteomes" id="UP000605361"/>
    </source>
</evidence>
<dbReference type="InterPro" id="IPR036852">
    <property type="entry name" value="Peptidase_S8/S53_dom_sf"/>
</dbReference>
<dbReference type="AlphaFoldDB" id="A0A931AJE8"/>
<keyword evidence="2" id="KW-0645">Protease</keyword>
<evidence type="ECO:0000256" key="1">
    <source>
        <dbReference type="ARBA" id="ARBA00011073"/>
    </source>
</evidence>
<comment type="similarity">
    <text evidence="1 5">Belongs to the peptidase S8 family.</text>
</comment>
<feature type="non-terminal residue" evidence="7">
    <location>
        <position position="319"/>
    </location>
</feature>
<dbReference type="PANTHER" id="PTHR43806">
    <property type="entry name" value="PEPTIDASE S8"/>
    <property type="match status" value="1"/>
</dbReference>
<keyword evidence="3" id="KW-0378">Hydrolase</keyword>
<evidence type="ECO:0000256" key="4">
    <source>
        <dbReference type="ARBA" id="ARBA00022825"/>
    </source>
</evidence>
<dbReference type="GO" id="GO:0006508">
    <property type="term" value="P:proteolysis"/>
    <property type="evidence" value="ECO:0007669"/>
    <property type="project" value="UniProtKB-KW"/>
</dbReference>
<evidence type="ECO:0000313" key="7">
    <source>
        <dbReference type="EMBL" id="MBF8193706.1"/>
    </source>
</evidence>
<dbReference type="SUPFAM" id="SSF52743">
    <property type="entry name" value="Subtilisin-like"/>
    <property type="match status" value="1"/>
</dbReference>
<gene>
    <name evidence="7" type="ORF">ITP53_50125</name>
</gene>
<comment type="caution">
    <text evidence="5">Lacks conserved residue(s) required for the propagation of feature annotation.</text>
</comment>
<evidence type="ECO:0000256" key="3">
    <source>
        <dbReference type="ARBA" id="ARBA00022801"/>
    </source>
</evidence>
<proteinExistence type="inferred from homology"/>
<dbReference type="GO" id="GO:0004252">
    <property type="term" value="F:serine-type endopeptidase activity"/>
    <property type="evidence" value="ECO:0007669"/>
    <property type="project" value="InterPro"/>
</dbReference>
<evidence type="ECO:0000259" key="6">
    <source>
        <dbReference type="Pfam" id="PF00082"/>
    </source>
</evidence>
<dbReference type="PROSITE" id="PS51892">
    <property type="entry name" value="SUBTILASE"/>
    <property type="match status" value="1"/>
</dbReference>
<evidence type="ECO:0000256" key="5">
    <source>
        <dbReference type="PROSITE-ProRule" id="PRU01240"/>
    </source>
</evidence>